<proteinExistence type="predicted"/>
<feature type="transmembrane region" description="Helical" evidence="2">
    <location>
        <begin position="102"/>
        <end position="120"/>
    </location>
</feature>
<feature type="transmembrane region" description="Helical" evidence="2">
    <location>
        <begin position="69"/>
        <end position="90"/>
    </location>
</feature>
<dbReference type="PANTHER" id="PTHR36834">
    <property type="entry name" value="MEMBRANE PROTEIN-RELATED"/>
    <property type="match status" value="1"/>
</dbReference>
<protein>
    <submittedName>
        <fullName evidence="4">VanZ like family protein</fullName>
    </submittedName>
</protein>
<name>A0A1H9HY89_9ACTN</name>
<evidence type="ECO:0000313" key="4">
    <source>
        <dbReference type="EMBL" id="SEQ67336.1"/>
    </source>
</evidence>
<gene>
    <name evidence="4" type="ORF">SAMN05216481_112113</name>
</gene>
<feature type="transmembrane region" description="Helical" evidence="2">
    <location>
        <begin position="20"/>
        <end position="40"/>
    </location>
</feature>
<dbReference type="PANTHER" id="PTHR36834:SF1">
    <property type="entry name" value="INTEGRAL MEMBRANE PROTEIN"/>
    <property type="match status" value="1"/>
</dbReference>
<sequence length="190" mass="19547">MCVCVAVQRHHPGGSAAHRIRAAGLVLLCCHLLFVGWLTLRPLSVPWVSPANLRPFASIHADLADGPRAALEGVGGGLALLAPLGVLLPMAAGRAASRLGSWARTVFAAATISLGIELVQPAVPGQVADVDALLLNTTGVALVHLLCYPALRTRLRAAARQEDPGARRPGSPGKGDQGAPPRTSRVGIAP</sequence>
<evidence type="ECO:0000256" key="2">
    <source>
        <dbReference type="SAM" id="Phobius"/>
    </source>
</evidence>
<dbReference type="AlphaFoldDB" id="A0A1H9HY89"/>
<keyword evidence="2" id="KW-1133">Transmembrane helix</keyword>
<evidence type="ECO:0000256" key="1">
    <source>
        <dbReference type="SAM" id="MobiDB-lite"/>
    </source>
</evidence>
<feature type="domain" description="VanZ-like" evidence="3">
    <location>
        <begin position="30"/>
        <end position="148"/>
    </location>
</feature>
<evidence type="ECO:0000259" key="3">
    <source>
        <dbReference type="Pfam" id="PF04892"/>
    </source>
</evidence>
<feature type="transmembrane region" description="Helical" evidence="2">
    <location>
        <begin position="132"/>
        <end position="151"/>
    </location>
</feature>
<dbReference type="InterPro" id="IPR053150">
    <property type="entry name" value="Teicoplanin_resist-assoc"/>
</dbReference>
<dbReference type="Proteomes" id="UP000199055">
    <property type="component" value="Unassembled WGS sequence"/>
</dbReference>
<reference evidence="4 5" key="1">
    <citation type="submission" date="2016-10" db="EMBL/GenBank/DDBJ databases">
        <authorList>
            <person name="de Groot N.N."/>
        </authorList>
    </citation>
    <scope>NUCLEOTIDE SEQUENCE [LARGE SCALE GENOMIC DNA]</scope>
    <source>
        <strain evidence="4 5">CGMCC 4.3519</strain>
    </source>
</reference>
<evidence type="ECO:0000313" key="5">
    <source>
        <dbReference type="Proteomes" id="UP000199055"/>
    </source>
</evidence>
<dbReference type="InterPro" id="IPR006976">
    <property type="entry name" value="VanZ-like"/>
</dbReference>
<feature type="region of interest" description="Disordered" evidence="1">
    <location>
        <begin position="159"/>
        <end position="190"/>
    </location>
</feature>
<keyword evidence="2" id="KW-0812">Transmembrane</keyword>
<dbReference type="STRING" id="403935.SAMN05216481_112113"/>
<keyword evidence="5" id="KW-1185">Reference proteome</keyword>
<keyword evidence="2" id="KW-0472">Membrane</keyword>
<dbReference type="EMBL" id="FOET01000012">
    <property type="protein sequence ID" value="SEQ67336.1"/>
    <property type="molecule type" value="Genomic_DNA"/>
</dbReference>
<dbReference type="Pfam" id="PF04892">
    <property type="entry name" value="VanZ"/>
    <property type="match status" value="1"/>
</dbReference>
<organism evidence="4 5">
    <name type="scientific">Streptomyces radiopugnans</name>
    <dbReference type="NCBI Taxonomy" id="403935"/>
    <lineage>
        <taxon>Bacteria</taxon>
        <taxon>Bacillati</taxon>
        <taxon>Actinomycetota</taxon>
        <taxon>Actinomycetes</taxon>
        <taxon>Kitasatosporales</taxon>
        <taxon>Streptomycetaceae</taxon>
        <taxon>Streptomyces</taxon>
    </lineage>
</organism>
<accession>A0A1H9HY89</accession>